<dbReference type="OrthoDB" id="8452157at2"/>
<evidence type="ECO:0000313" key="3">
    <source>
        <dbReference type="Proteomes" id="UP000255207"/>
    </source>
</evidence>
<accession>A0A370L2J6</accession>
<comment type="caution">
    <text evidence="2">The sequence shown here is derived from an EMBL/GenBank/DDBJ whole genome shotgun (WGS) entry which is preliminary data.</text>
</comment>
<protein>
    <submittedName>
        <fullName evidence="2">Uncharacterized protein</fullName>
    </submittedName>
</protein>
<keyword evidence="3" id="KW-1185">Reference proteome</keyword>
<name>A0A370L2J6_9HYPH</name>
<dbReference type="EMBL" id="QQTP01000010">
    <property type="protein sequence ID" value="RDJ22444.1"/>
    <property type="molecule type" value="Genomic_DNA"/>
</dbReference>
<dbReference type="AlphaFoldDB" id="A0A370L2J6"/>
<proteinExistence type="predicted"/>
<dbReference type="RefSeq" id="WP_114830774.1">
    <property type="nucleotide sequence ID" value="NZ_QQTO01000005.1"/>
</dbReference>
<reference evidence="3" key="1">
    <citation type="submission" date="2018-07" db="EMBL/GenBank/DDBJ databases">
        <authorList>
            <person name="Safronova V.I."/>
            <person name="Chirak E.R."/>
            <person name="Sazanova A.L."/>
        </authorList>
    </citation>
    <scope>NUCLEOTIDE SEQUENCE [LARGE SCALE GENOMIC DNA]</scope>
    <source>
        <strain evidence="3">RCAM04685</strain>
    </source>
</reference>
<sequence length="363" mass="39183">MSGQFTSLLSERLRALMPAWREACVAVARRAPALPAGRQSKLRSFDGVGALISTADSIEAAFRVVLRWPRSRLSRWGLGLTGALAWRGLAALTGIGLTATLVTALSTDDSEIRLASLTELPAASQRLVRDVRQEPRAVLGDEGWVRIAKPIAMFGLDSAELDRQAPSYEARRSQDGGKREDVLAFGGFTEAKPYLVLRLLLDAKDEQLSQPFVISLVREAAGRGMSLQRSGAPTGIETKFGLVETADATLSDGATSRACIGFRHRMGDAQLSLSGWWCGAEKRPADRQQLVCLLDRVDLLSAGDDRALHAAFARTELKRQPACSPPRLSASGRKTSWLDGDGSAPALRTKSAAAERPRANPRQ</sequence>
<evidence type="ECO:0000313" key="2">
    <source>
        <dbReference type="EMBL" id="RDJ22444.1"/>
    </source>
</evidence>
<feature type="compositionally biased region" description="Basic and acidic residues" evidence="1">
    <location>
        <begin position="353"/>
        <end position="363"/>
    </location>
</feature>
<feature type="region of interest" description="Disordered" evidence="1">
    <location>
        <begin position="319"/>
        <end position="363"/>
    </location>
</feature>
<dbReference type="Proteomes" id="UP000255207">
    <property type="component" value="Unassembled WGS sequence"/>
</dbReference>
<organism evidence="2 3">
    <name type="scientific">Bosea caraganae</name>
    <dbReference type="NCBI Taxonomy" id="2763117"/>
    <lineage>
        <taxon>Bacteria</taxon>
        <taxon>Pseudomonadati</taxon>
        <taxon>Pseudomonadota</taxon>
        <taxon>Alphaproteobacteria</taxon>
        <taxon>Hyphomicrobiales</taxon>
        <taxon>Boseaceae</taxon>
        <taxon>Bosea</taxon>
    </lineage>
</organism>
<gene>
    <name evidence="2" type="ORF">DWE98_18520</name>
</gene>
<evidence type="ECO:0000256" key="1">
    <source>
        <dbReference type="SAM" id="MobiDB-lite"/>
    </source>
</evidence>